<dbReference type="InterPro" id="IPR020915">
    <property type="entry name" value="UPF0311"/>
</dbReference>
<feature type="chain" id="PRO_5040408142" evidence="1">
    <location>
        <begin position="19"/>
        <end position="161"/>
    </location>
</feature>
<dbReference type="Proteomes" id="UP000799444">
    <property type="component" value="Unassembled WGS sequence"/>
</dbReference>
<sequence length="161" mass="16874">MRLLSLILPALAAVPALAQNPPAAPSLTYLYTLNATLADGIPIGKGPKGDRVAIPITGGTFSGPKLNGKVLNLGADWGVTDSKGTFSADTRYNLQTDDGANIFIQTNGPGQADGKLHLRMVFETGSEKYYWLNNIVAVGVLKAGKGYVVIEGWMMNSPAAA</sequence>
<accession>A0A9P4V1S8</accession>
<dbReference type="PANTHER" id="PTHR37315:SF1">
    <property type="entry name" value="UPF0311 PROTEIN BLR7842"/>
    <property type="match status" value="1"/>
</dbReference>
<evidence type="ECO:0000313" key="3">
    <source>
        <dbReference type="Proteomes" id="UP000799444"/>
    </source>
</evidence>
<gene>
    <name evidence="2" type="ORF">EJ04DRAFT_440675</name>
</gene>
<dbReference type="EMBL" id="ML996174">
    <property type="protein sequence ID" value="KAF2732600.1"/>
    <property type="molecule type" value="Genomic_DNA"/>
</dbReference>
<dbReference type="AlphaFoldDB" id="A0A9P4V1S8"/>
<dbReference type="Pfam" id="PF11578">
    <property type="entry name" value="DUF3237"/>
    <property type="match status" value="1"/>
</dbReference>
<comment type="caution">
    <text evidence="2">The sequence shown here is derived from an EMBL/GenBank/DDBJ whole genome shotgun (WGS) entry which is preliminary data.</text>
</comment>
<evidence type="ECO:0000256" key="1">
    <source>
        <dbReference type="SAM" id="SignalP"/>
    </source>
</evidence>
<reference evidence="2" key="1">
    <citation type="journal article" date="2020" name="Stud. Mycol.">
        <title>101 Dothideomycetes genomes: a test case for predicting lifestyles and emergence of pathogens.</title>
        <authorList>
            <person name="Haridas S."/>
            <person name="Albert R."/>
            <person name="Binder M."/>
            <person name="Bloem J."/>
            <person name="Labutti K."/>
            <person name="Salamov A."/>
            <person name="Andreopoulos B."/>
            <person name="Baker S."/>
            <person name="Barry K."/>
            <person name="Bills G."/>
            <person name="Bluhm B."/>
            <person name="Cannon C."/>
            <person name="Castanera R."/>
            <person name="Culley D."/>
            <person name="Daum C."/>
            <person name="Ezra D."/>
            <person name="Gonzalez J."/>
            <person name="Henrissat B."/>
            <person name="Kuo A."/>
            <person name="Liang C."/>
            <person name="Lipzen A."/>
            <person name="Lutzoni F."/>
            <person name="Magnuson J."/>
            <person name="Mondo S."/>
            <person name="Nolan M."/>
            <person name="Ohm R."/>
            <person name="Pangilinan J."/>
            <person name="Park H.-J."/>
            <person name="Ramirez L."/>
            <person name="Alfaro M."/>
            <person name="Sun H."/>
            <person name="Tritt A."/>
            <person name="Yoshinaga Y."/>
            <person name="Zwiers L.-H."/>
            <person name="Turgeon B."/>
            <person name="Goodwin S."/>
            <person name="Spatafora J."/>
            <person name="Crous P."/>
            <person name="Grigoriev I."/>
        </authorList>
    </citation>
    <scope>NUCLEOTIDE SEQUENCE</scope>
    <source>
        <strain evidence="2">CBS 125425</strain>
    </source>
</reference>
<name>A0A9P4V1S8_9PLEO</name>
<keyword evidence="1" id="KW-0732">Signal</keyword>
<dbReference type="OrthoDB" id="2544694at2759"/>
<feature type="signal peptide" evidence="1">
    <location>
        <begin position="1"/>
        <end position="18"/>
    </location>
</feature>
<proteinExistence type="predicted"/>
<protein>
    <submittedName>
        <fullName evidence="2">Uncharacterized protein</fullName>
    </submittedName>
</protein>
<organism evidence="2 3">
    <name type="scientific">Polyplosphaeria fusca</name>
    <dbReference type="NCBI Taxonomy" id="682080"/>
    <lineage>
        <taxon>Eukaryota</taxon>
        <taxon>Fungi</taxon>
        <taxon>Dikarya</taxon>
        <taxon>Ascomycota</taxon>
        <taxon>Pezizomycotina</taxon>
        <taxon>Dothideomycetes</taxon>
        <taxon>Pleosporomycetidae</taxon>
        <taxon>Pleosporales</taxon>
        <taxon>Tetraplosphaeriaceae</taxon>
        <taxon>Polyplosphaeria</taxon>
    </lineage>
</organism>
<evidence type="ECO:0000313" key="2">
    <source>
        <dbReference type="EMBL" id="KAF2732600.1"/>
    </source>
</evidence>
<dbReference type="Gene3D" id="2.40.160.20">
    <property type="match status" value="1"/>
</dbReference>
<dbReference type="PANTHER" id="PTHR37315">
    <property type="entry name" value="UPF0311 PROTEIN BLR7842"/>
    <property type="match status" value="1"/>
</dbReference>
<keyword evidence="3" id="KW-1185">Reference proteome</keyword>